<gene>
    <name evidence="2" type="ORF">FD14_GL000574</name>
</gene>
<dbReference type="PROSITE" id="PS50943">
    <property type="entry name" value="HTH_CROC1"/>
    <property type="match status" value="1"/>
</dbReference>
<evidence type="ECO:0000259" key="1">
    <source>
        <dbReference type="PROSITE" id="PS50943"/>
    </source>
</evidence>
<dbReference type="InterPro" id="IPR001387">
    <property type="entry name" value="Cro/C1-type_HTH"/>
</dbReference>
<dbReference type="InterPro" id="IPR010982">
    <property type="entry name" value="Lambda_DNA-bd_dom_sf"/>
</dbReference>
<name>A0A0R2F6F8_9LACO</name>
<organism evidence="2 3">
    <name type="scientific">Secundilactobacillus similis DSM 23365 = JCM 2765</name>
    <dbReference type="NCBI Taxonomy" id="1423804"/>
    <lineage>
        <taxon>Bacteria</taxon>
        <taxon>Bacillati</taxon>
        <taxon>Bacillota</taxon>
        <taxon>Bacilli</taxon>
        <taxon>Lactobacillales</taxon>
        <taxon>Lactobacillaceae</taxon>
        <taxon>Secundilactobacillus</taxon>
    </lineage>
</organism>
<dbReference type="Gene3D" id="1.10.260.40">
    <property type="entry name" value="lambda repressor-like DNA-binding domains"/>
    <property type="match status" value="1"/>
</dbReference>
<proteinExistence type="predicted"/>
<evidence type="ECO:0000313" key="2">
    <source>
        <dbReference type="EMBL" id="KRN23822.1"/>
    </source>
</evidence>
<dbReference type="EMBL" id="AYZM01000087">
    <property type="protein sequence ID" value="KRN23822.1"/>
    <property type="molecule type" value="Genomic_DNA"/>
</dbReference>
<dbReference type="GO" id="GO:0003677">
    <property type="term" value="F:DNA binding"/>
    <property type="evidence" value="ECO:0007669"/>
    <property type="project" value="InterPro"/>
</dbReference>
<dbReference type="SUPFAM" id="SSF47413">
    <property type="entry name" value="lambda repressor-like DNA-binding domains"/>
    <property type="match status" value="1"/>
</dbReference>
<dbReference type="OrthoDB" id="2249470at2"/>
<dbReference type="CDD" id="cd00093">
    <property type="entry name" value="HTH_XRE"/>
    <property type="match status" value="1"/>
</dbReference>
<keyword evidence="3" id="KW-1185">Reference proteome</keyword>
<dbReference type="InterPro" id="IPR013430">
    <property type="entry name" value="Toxin_antidote_HigA"/>
</dbReference>
<dbReference type="Pfam" id="PF01381">
    <property type="entry name" value="HTH_3"/>
    <property type="match status" value="1"/>
</dbReference>
<dbReference type="Proteomes" id="UP000051442">
    <property type="component" value="Unassembled WGS sequence"/>
</dbReference>
<evidence type="ECO:0000313" key="3">
    <source>
        <dbReference type="Proteomes" id="UP000051442"/>
    </source>
</evidence>
<dbReference type="STRING" id="1423804.FD14_GL000574"/>
<accession>A0A0R2F6F8</accession>
<dbReference type="PATRIC" id="fig|1423804.4.peg.619"/>
<comment type="caution">
    <text evidence="2">The sequence shown here is derived from an EMBL/GenBank/DDBJ whole genome shotgun (WGS) entry which is preliminary data.</text>
</comment>
<dbReference type="RefSeq" id="WP_054735973.1">
    <property type="nucleotide sequence ID" value="NZ_AYZM01000087.1"/>
</dbReference>
<sequence>MTEHSYNYGNQSNQYLSAAAMLEETMAYYQITQQDLAERIGVTQKHVSEVLNHKAYLTPQLAFRVERVTGLSARTLLNLDYQYRLQLAAESVKREVPGENNLFLHPYEWSTFQG</sequence>
<protein>
    <recommendedName>
        <fullName evidence="1">HTH cro/C1-type domain-containing protein</fullName>
    </recommendedName>
</protein>
<dbReference type="NCBIfam" id="TIGR02607">
    <property type="entry name" value="antidote_HigA"/>
    <property type="match status" value="1"/>
</dbReference>
<dbReference type="SMART" id="SM00530">
    <property type="entry name" value="HTH_XRE"/>
    <property type="match status" value="1"/>
</dbReference>
<feature type="domain" description="HTH cro/C1-type" evidence="1">
    <location>
        <begin position="31"/>
        <end position="76"/>
    </location>
</feature>
<dbReference type="AlphaFoldDB" id="A0A0R2F6F8"/>
<reference evidence="2 3" key="1">
    <citation type="journal article" date="2015" name="Genome Announc.">
        <title>Expanding the biotechnology potential of lactobacilli through comparative genomics of 213 strains and associated genera.</title>
        <authorList>
            <person name="Sun Z."/>
            <person name="Harris H.M."/>
            <person name="McCann A."/>
            <person name="Guo C."/>
            <person name="Argimon S."/>
            <person name="Zhang W."/>
            <person name="Yang X."/>
            <person name="Jeffery I.B."/>
            <person name="Cooney J.C."/>
            <person name="Kagawa T.F."/>
            <person name="Liu W."/>
            <person name="Song Y."/>
            <person name="Salvetti E."/>
            <person name="Wrobel A."/>
            <person name="Rasinkangas P."/>
            <person name="Parkhill J."/>
            <person name="Rea M.C."/>
            <person name="O'Sullivan O."/>
            <person name="Ritari J."/>
            <person name="Douillard F.P."/>
            <person name="Paul Ross R."/>
            <person name="Yang R."/>
            <person name="Briner A.E."/>
            <person name="Felis G.E."/>
            <person name="de Vos W.M."/>
            <person name="Barrangou R."/>
            <person name="Klaenhammer T.R."/>
            <person name="Caufield P.W."/>
            <person name="Cui Y."/>
            <person name="Zhang H."/>
            <person name="O'Toole P.W."/>
        </authorList>
    </citation>
    <scope>NUCLEOTIDE SEQUENCE [LARGE SCALE GENOMIC DNA]</scope>
    <source>
        <strain evidence="2 3">DSM 23365</strain>
    </source>
</reference>